<reference evidence="1 2" key="1">
    <citation type="submission" date="2019-06" db="EMBL/GenBank/DDBJ databases">
        <title>Flavibacter putida gen. nov., sp. nov., a novel marine bacterium of the family Flavobacteriaceae isolated from coastal seawater.</title>
        <authorList>
            <person name="Feng X."/>
        </authorList>
    </citation>
    <scope>NUCLEOTIDE SEQUENCE [LARGE SCALE GENOMIC DNA]</scope>
    <source>
        <strain evidence="1 2">PLHSN227</strain>
    </source>
</reference>
<dbReference type="OrthoDB" id="1433800at2"/>
<dbReference type="RefSeq" id="WP_141422753.1">
    <property type="nucleotide sequence ID" value="NZ_VIAR01000019.1"/>
</dbReference>
<evidence type="ECO:0000313" key="1">
    <source>
        <dbReference type="EMBL" id="TQD33487.1"/>
    </source>
</evidence>
<accession>A0A507Z8Y2</accession>
<dbReference type="EMBL" id="VIAR01000019">
    <property type="protein sequence ID" value="TQD33487.1"/>
    <property type="molecule type" value="Genomic_DNA"/>
</dbReference>
<comment type="caution">
    <text evidence="1">The sequence shown here is derived from an EMBL/GenBank/DDBJ whole genome shotgun (WGS) entry which is preliminary data.</text>
</comment>
<organism evidence="1 2">
    <name type="scientific">Haloflavibacter putidus</name>
    <dbReference type="NCBI Taxonomy" id="2576776"/>
    <lineage>
        <taxon>Bacteria</taxon>
        <taxon>Pseudomonadati</taxon>
        <taxon>Bacteroidota</taxon>
        <taxon>Flavobacteriia</taxon>
        <taxon>Flavobacteriales</taxon>
        <taxon>Flavobacteriaceae</taxon>
        <taxon>Haloflavibacter</taxon>
    </lineage>
</organism>
<keyword evidence="2" id="KW-1185">Reference proteome</keyword>
<protein>
    <submittedName>
        <fullName evidence="1">Uncharacterized protein</fullName>
    </submittedName>
</protein>
<dbReference type="AlphaFoldDB" id="A0A507Z8Y2"/>
<dbReference type="Proteomes" id="UP000317169">
    <property type="component" value="Unassembled WGS sequence"/>
</dbReference>
<name>A0A507Z8Y2_9FLAO</name>
<proteinExistence type="predicted"/>
<sequence length="388" mass="47560">MQLKYQPDLDLKTRLKDLQPDASNAWRFFLVSYINFAIHLNKAEVDRKHFLERTRSSKVNFIIPFTVQHIGKLYEALSRKNPPDYLKYRLLQGVNRNKIWFRFYLDEIDEAYKLKKETNPRAQVYLDYLKQNESKIRHFDFFLYRQTFKNHTISFESYAQAKLGSDFIRLGLYENRLIHFFVQLDNLYFKTQIFLERKIKEKEIQDIIQENFDFEQYASPIIFIDYPKQLAIYKRLLKNWLLMEVEKRKREFNWQEDTIYEPYKTVFKFAEQLLDPKEKDYLIKDSPEFFQYPKHIFAGFKAYKLFMEYLPSLSSQARFTFLYRYMREEEDPAFRILVEPAAFLDWYNQVRQNQLFDINQPLYKVQTNDRLQGYKMIKKIIQEIYPNV</sequence>
<gene>
    <name evidence="1" type="ORF">FKR84_13005</name>
</gene>
<evidence type="ECO:0000313" key="2">
    <source>
        <dbReference type="Proteomes" id="UP000317169"/>
    </source>
</evidence>